<evidence type="ECO:0000313" key="1">
    <source>
        <dbReference type="EMBL" id="SIO73740.1"/>
    </source>
</evidence>
<protein>
    <submittedName>
        <fullName evidence="1">Uncharacterized protein</fullName>
    </submittedName>
</protein>
<reference evidence="1 2" key="3">
    <citation type="journal article" date="2016" name="Sci. Rep.">
        <title>Genome-wide diversity and gene expression profiling of Babesia microti isolates identify polymorphic genes that mediate host-pathogen interactions.</title>
        <authorList>
            <person name="Silva J.C."/>
            <person name="Cornillot E."/>
            <person name="McCracken C."/>
            <person name="Usmani-Brown S."/>
            <person name="Dwivedi A."/>
            <person name="Ifeonu O.O."/>
            <person name="Crabtree J."/>
            <person name="Gotia H.T."/>
            <person name="Virji A.Z."/>
            <person name="Reynes C."/>
            <person name="Colinge J."/>
            <person name="Kumar V."/>
            <person name="Lawres L."/>
            <person name="Pazzi J.E."/>
            <person name="Pablo J.V."/>
            <person name="Hung C."/>
            <person name="Brancato J."/>
            <person name="Kumari P."/>
            <person name="Orvis J."/>
            <person name="Tretina K."/>
            <person name="Chibucos M."/>
            <person name="Ott S."/>
            <person name="Sadzewicz L."/>
            <person name="Sengamalay N."/>
            <person name="Shetty A.C."/>
            <person name="Su Q."/>
            <person name="Tallon L."/>
            <person name="Fraser C.M."/>
            <person name="Frutos R."/>
            <person name="Molina D.M."/>
            <person name="Krause P.J."/>
            <person name="Ben Mamoun C."/>
        </authorList>
    </citation>
    <scope>NUCLEOTIDE SEQUENCE [LARGE SCALE GENOMIC DNA]</scope>
    <source>
        <strain evidence="1 2">RI</strain>
    </source>
</reference>
<name>A0A1N6LXY1_BABMR</name>
<dbReference type="AlphaFoldDB" id="A0A1N6LXY1"/>
<organism evidence="1 2">
    <name type="scientific">Babesia microti (strain RI)</name>
    <dbReference type="NCBI Taxonomy" id="1133968"/>
    <lineage>
        <taxon>Eukaryota</taxon>
        <taxon>Sar</taxon>
        <taxon>Alveolata</taxon>
        <taxon>Apicomplexa</taxon>
        <taxon>Aconoidasida</taxon>
        <taxon>Piroplasmida</taxon>
        <taxon>Babesiidae</taxon>
        <taxon>Babesia</taxon>
    </lineage>
</organism>
<dbReference type="KEGG" id="bmic:BmR1_04g07445"/>
<proteinExistence type="predicted"/>
<gene>
    <name evidence="1" type="ORF">BmR1_04g07445</name>
</gene>
<dbReference type="Proteomes" id="UP000002899">
    <property type="component" value="Chromosome IV"/>
</dbReference>
<dbReference type="VEuPathDB" id="PiroplasmaDB:BmR1_04g07445"/>
<dbReference type="EMBL" id="LN871599">
    <property type="protein sequence ID" value="SIO73740.1"/>
    <property type="molecule type" value="Genomic_DNA"/>
</dbReference>
<evidence type="ECO:0000313" key="2">
    <source>
        <dbReference type="Proteomes" id="UP000002899"/>
    </source>
</evidence>
<keyword evidence="2" id="KW-1185">Reference proteome</keyword>
<dbReference type="RefSeq" id="XP_021337803.1">
    <property type="nucleotide sequence ID" value="XM_021482596.1"/>
</dbReference>
<reference evidence="1 2" key="2">
    <citation type="journal article" date="2013" name="PLoS ONE">
        <title>Whole genome mapping and re-organization of the nuclear and mitochondrial genomes of Babesia microti isolates.</title>
        <authorList>
            <person name="Cornillot E."/>
            <person name="Dassouli A."/>
            <person name="Garg A."/>
            <person name="Pachikara N."/>
            <person name="Randazzo S."/>
            <person name="Depoix D."/>
            <person name="Carcy B."/>
            <person name="Delbecq S."/>
            <person name="Frutos R."/>
            <person name="Silva J.C."/>
            <person name="Sutton R."/>
            <person name="Krause P.J."/>
            <person name="Mamoun C.B."/>
        </authorList>
    </citation>
    <scope>NUCLEOTIDE SEQUENCE [LARGE SCALE GENOMIC DNA]</scope>
    <source>
        <strain evidence="1 2">RI</strain>
    </source>
</reference>
<dbReference type="GeneID" id="24426133"/>
<reference evidence="1 2" key="1">
    <citation type="journal article" date="2012" name="Nucleic Acids Res.">
        <title>Sequencing of the smallest Apicomplexan genome from the human pathogen Babesia microti.</title>
        <authorList>
            <person name="Cornillot E."/>
            <person name="Hadj-Kaddour K."/>
            <person name="Dassouli A."/>
            <person name="Noel B."/>
            <person name="Ranwez V."/>
            <person name="Vacherie B."/>
            <person name="Augagneur Y."/>
            <person name="Bres V."/>
            <person name="Duclos A."/>
            <person name="Randazzo S."/>
            <person name="Carcy B."/>
            <person name="Debierre-Grockiego F."/>
            <person name="Delbecq S."/>
            <person name="Moubri-Menage K."/>
            <person name="Shams-Eldin H."/>
            <person name="Usmani-Brown S."/>
            <person name="Bringaud F."/>
            <person name="Wincker P."/>
            <person name="Vivares C.P."/>
            <person name="Schwarz R.T."/>
            <person name="Schetters T.P."/>
            <person name="Krause P.J."/>
            <person name="Gorenflot A."/>
            <person name="Berry V."/>
            <person name="Barbe V."/>
            <person name="Ben Mamoun C."/>
        </authorList>
    </citation>
    <scope>NUCLEOTIDE SEQUENCE [LARGE SCALE GENOMIC DNA]</scope>
    <source>
        <strain evidence="1 2">RI</strain>
    </source>
</reference>
<sequence>MVNLVDKPSTVENEIKGAIENGYMPFLWDSCFGFKLNGIYNDFNSSIDGSVSSNAVNEDTQHVLHVNLTNKCSKGEILNYLKGNHNEAKPIAKSSDNIKTYKSEGIGQNITDRSEKCVGHNFEQPPRFKVCSLEVKKIKALLDRVKNGSGVSQQSRHNQIMKDLIQTSLFEKWNATKRSLIAI</sequence>
<accession>A0A1N6LXY1</accession>